<feature type="binding site" evidence="14">
    <location>
        <position position="51"/>
    </location>
    <ligand>
        <name>FAD</name>
        <dbReference type="ChEBI" id="CHEBI:57692"/>
    </ligand>
</feature>
<evidence type="ECO:0000256" key="6">
    <source>
        <dbReference type="ARBA" id="ARBA00022448"/>
    </source>
</evidence>
<feature type="binding site" evidence="15">
    <location>
        <begin position="202"/>
        <end position="203"/>
    </location>
    <ligand>
        <name>NADP(+)</name>
        <dbReference type="ChEBI" id="CHEBI:58349"/>
    </ligand>
</feature>
<protein>
    <recommendedName>
        <fullName evidence="5 13">NADPH:adrenodoxin oxidoreductase, mitochondrial</fullName>
        <ecNumber evidence="4 13">1.18.1.6</ecNumber>
    </recommendedName>
</protein>
<keyword evidence="6" id="KW-0813">Transport</keyword>
<dbReference type="PANTHER" id="PTHR48467:SF1">
    <property type="entry name" value="GLUTAMATE SYNTHASE 1 [NADH], CHLOROPLASTIC-LIKE"/>
    <property type="match status" value="1"/>
</dbReference>
<dbReference type="Gene3D" id="3.50.50.60">
    <property type="entry name" value="FAD/NAD(P)-binding domain"/>
    <property type="match status" value="1"/>
</dbReference>
<dbReference type="FunFam" id="3.50.50.60:FF:000229">
    <property type="entry name" value="NADPH:adrenodoxin oxidoreductase, mitochondrial"/>
    <property type="match status" value="1"/>
</dbReference>
<proteinExistence type="inferred from homology"/>
<feature type="binding site" evidence="14">
    <location>
        <position position="91"/>
    </location>
    <ligand>
        <name>FAD</name>
        <dbReference type="ChEBI" id="CHEBI:57692"/>
    </ligand>
</feature>
<dbReference type="PIRSF" id="PIRSF000362">
    <property type="entry name" value="FNR"/>
    <property type="match status" value="1"/>
</dbReference>
<name>A0AAV8VVS2_9CUCU</name>
<comment type="catalytic activity">
    <reaction evidence="12 13">
        <text>2 reduced [adrenodoxin] + NADP(+) + H(+) = 2 oxidized [adrenodoxin] + NADPH</text>
        <dbReference type="Rhea" id="RHEA:42312"/>
        <dbReference type="Rhea" id="RHEA-COMP:9998"/>
        <dbReference type="Rhea" id="RHEA-COMP:9999"/>
        <dbReference type="ChEBI" id="CHEBI:15378"/>
        <dbReference type="ChEBI" id="CHEBI:33737"/>
        <dbReference type="ChEBI" id="CHEBI:33738"/>
        <dbReference type="ChEBI" id="CHEBI:57783"/>
        <dbReference type="ChEBI" id="CHEBI:58349"/>
        <dbReference type="EC" id="1.18.1.6"/>
    </reaction>
</comment>
<evidence type="ECO:0000256" key="13">
    <source>
        <dbReference type="PIRNR" id="PIRNR000362"/>
    </source>
</evidence>
<comment type="subcellular location">
    <subcellularLocation>
        <location evidence="13">Mitochondrion</location>
    </subcellularLocation>
</comment>
<dbReference type="GO" id="GO:0005739">
    <property type="term" value="C:mitochondrion"/>
    <property type="evidence" value="ECO:0007669"/>
    <property type="project" value="UniProtKB-SubCell"/>
</dbReference>
<dbReference type="SUPFAM" id="SSF51905">
    <property type="entry name" value="FAD/NAD(P)-binding domain"/>
    <property type="match status" value="2"/>
</dbReference>
<evidence type="ECO:0000256" key="2">
    <source>
        <dbReference type="ARBA" id="ARBA00004731"/>
    </source>
</evidence>
<dbReference type="InterPro" id="IPR021163">
    <property type="entry name" value="Ferredox_Rdtase_adrenod"/>
</dbReference>
<dbReference type="PANTHER" id="PTHR48467">
    <property type="entry name" value="GLUTAMATE SYNTHASE 1 [NADH], CHLOROPLASTIC-LIKE"/>
    <property type="match status" value="1"/>
</dbReference>
<evidence type="ECO:0000256" key="11">
    <source>
        <dbReference type="ARBA" id="ARBA00023002"/>
    </source>
</evidence>
<evidence type="ECO:0000256" key="15">
    <source>
        <dbReference type="PIRSR" id="PIRSR000362-2"/>
    </source>
</evidence>
<evidence type="ECO:0000256" key="7">
    <source>
        <dbReference type="ARBA" id="ARBA00022630"/>
    </source>
</evidence>
<dbReference type="PRINTS" id="PR00419">
    <property type="entry name" value="ADXRDTASE"/>
</dbReference>
<feature type="binding site" evidence="15">
    <location>
        <position position="214"/>
    </location>
    <ligand>
        <name>NADP(+)</name>
        <dbReference type="ChEBI" id="CHEBI:58349"/>
    </ligand>
</feature>
<dbReference type="InterPro" id="IPR036188">
    <property type="entry name" value="FAD/NAD-bd_sf"/>
</dbReference>
<accession>A0AAV8VVS2</accession>
<evidence type="ECO:0000256" key="10">
    <source>
        <dbReference type="ARBA" id="ARBA00022982"/>
    </source>
</evidence>
<evidence type="ECO:0000313" key="16">
    <source>
        <dbReference type="EMBL" id="KAJ8918005.1"/>
    </source>
</evidence>
<feature type="binding site" evidence="14">
    <location>
        <position position="361"/>
    </location>
    <ligand>
        <name>FAD</name>
        <dbReference type="ChEBI" id="CHEBI:57692"/>
    </ligand>
</feature>
<keyword evidence="7 13" id="KW-0285">Flavoprotein</keyword>
<feature type="binding site" evidence="15">
    <location>
        <position position="368"/>
    </location>
    <ligand>
        <name>NADP(+)</name>
        <dbReference type="ChEBI" id="CHEBI:58349"/>
    </ligand>
</feature>
<evidence type="ECO:0000256" key="4">
    <source>
        <dbReference type="ARBA" id="ARBA00013219"/>
    </source>
</evidence>
<dbReference type="AlphaFoldDB" id="A0AAV8VVS2"/>
<keyword evidence="10" id="KW-0249">Electron transport</keyword>
<evidence type="ECO:0000256" key="12">
    <source>
        <dbReference type="ARBA" id="ARBA00048933"/>
    </source>
</evidence>
<evidence type="ECO:0000256" key="1">
    <source>
        <dbReference type="ARBA" id="ARBA00001974"/>
    </source>
</evidence>
<evidence type="ECO:0000256" key="3">
    <source>
        <dbReference type="ARBA" id="ARBA00008312"/>
    </source>
</evidence>
<sequence>MRPGTISMFKRYLSSGKIKPKICIVGSGPAGFYAAQHLAKKLQDSEIDIYERLPVPFGLWPPDHPEVKNVIHTFTKTAENPHVRFVGNVNLGKDVSLAQLKEAYHAYGAEQSKKLNIPGEDTKNVIQARKIVGWYNGNPWDSNLDIDLSGETVAIFGQGNVAIDVARILLTPIDELKNTDITQHALEALSQSKVKTINLIGRRGPLQAAFTIKELREMLKLKNCRTEWQLEDFQGIQECVANLARPRKRITELMLKSLSQQSETLGNNVFKPVFRRSPLEILGDSKVERVTLGVNNLVGEDFLNKTAVLTSKRETINCELVVLSIGYKSIQVDKDIPFDSHKGIVKNVNSKVEKGVYVTGWLGMGPTGVILTTMSNAFGVADVILNDMETEKLVSENKPGYEDVIKLLNNRNVQVVSWTDWEKLDKYEIQEGQKVGKPREKVVSVEEMLRIASS</sequence>
<feature type="binding site" evidence="15">
    <location>
        <begin position="158"/>
        <end position="161"/>
    </location>
    <ligand>
        <name>NADP(+)</name>
        <dbReference type="ChEBI" id="CHEBI:58349"/>
    </ligand>
</feature>
<keyword evidence="11 13" id="KW-0560">Oxidoreductase</keyword>
<comment type="cofactor">
    <cofactor evidence="1 13 14">
        <name>FAD</name>
        <dbReference type="ChEBI" id="CHEBI:57692"/>
    </cofactor>
</comment>
<dbReference type="InterPro" id="IPR055275">
    <property type="entry name" value="Ferredox_Rdtase"/>
</dbReference>
<comment type="caution">
    <text evidence="16">The sequence shown here is derived from an EMBL/GenBank/DDBJ whole genome shotgun (WGS) entry which is preliminary data.</text>
</comment>
<evidence type="ECO:0000256" key="8">
    <source>
        <dbReference type="ARBA" id="ARBA00022827"/>
    </source>
</evidence>
<feature type="binding site" evidence="14">
    <location>
        <position position="30"/>
    </location>
    <ligand>
        <name>FAD</name>
        <dbReference type="ChEBI" id="CHEBI:57692"/>
    </ligand>
</feature>
<evidence type="ECO:0000256" key="5">
    <source>
        <dbReference type="ARBA" id="ARBA00016287"/>
    </source>
</evidence>
<dbReference type="EMBL" id="JANEYG010000028">
    <property type="protein sequence ID" value="KAJ8918005.1"/>
    <property type="molecule type" value="Genomic_DNA"/>
</dbReference>
<feature type="binding site" evidence="14">
    <location>
        <position position="59"/>
    </location>
    <ligand>
        <name>FAD</name>
        <dbReference type="ChEBI" id="CHEBI:57692"/>
    </ligand>
</feature>
<dbReference type="Gene3D" id="3.40.50.720">
    <property type="entry name" value="NAD(P)-binding Rossmann-like Domain"/>
    <property type="match status" value="1"/>
</dbReference>
<dbReference type="SUPFAM" id="SSF51971">
    <property type="entry name" value="Nucleotide-binding domain"/>
    <property type="match status" value="1"/>
</dbReference>
<evidence type="ECO:0000256" key="9">
    <source>
        <dbReference type="ARBA" id="ARBA00022857"/>
    </source>
</evidence>
<gene>
    <name evidence="16" type="ORF">NQ315_011458</name>
</gene>
<reference evidence="16 17" key="1">
    <citation type="journal article" date="2023" name="Insect Mol. Biol.">
        <title>Genome sequencing provides insights into the evolution of gene families encoding plant cell wall-degrading enzymes in longhorned beetles.</title>
        <authorList>
            <person name="Shin N.R."/>
            <person name="Okamura Y."/>
            <person name="Kirsch R."/>
            <person name="Pauchet Y."/>
        </authorList>
    </citation>
    <scope>NUCLEOTIDE SEQUENCE [LARGE SCALE GENOMIC DNA]</scope>
    <source>
        <strain evidence="16">EAD_L_NR</strain>
    </source>
</reference>
<evidence type="ECO:0000313" key="17">
    <source>
        <dbReference type="Proteomes" id="UP001159042"/>
    </source>
</evidence>
<dbReference type="Pfam" id="PF13450">
    <property type="entry name" value="NAD_binding_8"/>
    <property type="match status" value="1"/>
</dbReference>
<evidence type="ECO:0000256" key="14">
    <source>
        <dbReference type="PIRSR" id="PIRSR000362-1"/>
    </source>
</evidence>
<dbReference type="GO" id="GO:0016491">
    <property type="term" value="F:oxidoreductase activity"/>
    <property type="evidence" value="ECO:0007669"/>
    <property type="project" value="UniProtKB-KW"/>
</dbReference>
<keyword evidence="8 13" id="KW-0274">FAD</keyword>
<keyword evidence="17" id="KW-1185">Reference proteome</keyword>
<dbReference type="EC" id="1.18.1.6" evidence="4 13"/>
<organism evidence="16 17">
    <name type="scientific">Exocentrus adspersus</name>
    <dbReference type="NCBI Taxonomy" id="1586481"/>
    <lineage>
        <taxon>Eukaryota</taxon>
        <taxon>Metazoa</taxon>
        <taxon>Ecdysozoa</taxon>
        <taxon>Arthropoda</taxon>
        <taxon>Hexapoda</taxon>
        <taxon>Insecta</taxon>
        <taxon>Pterygota</taxon>
        <taxon>Neoptera</taxon>
        <taxon>Endopterygota</taxon>
        <taxon>Coleoptera</taxon>
        <taxon>Polyphaga</taxon>
        <taxon>Cucujiformia</taxon>
        <taxon>Chrysomeloidea</taxon>
        <taxon>Cerambycidae</taxon>
        <taxon>Lamiinae</taxon>
        <taxon>Acanthocinini</taxon>
        <taxon>Exocentrus</taxon>
    </lineage>
</organism>
<feature type="binding site" evidence="14">
    <location>
        <begin position="368"/>
        <end position="370"/>
    </location>
    <ligand>
        <name>FAD</name>
        <dbReference type="ChEBI" id="CHEBI:57692"/>
    </ligand>
</feature>
<comment type="pathway">
    <text evidence="2">Steroid metabolism; cholesterol metabolism.</text>
</comment>
<keyword evidence="13" id="KW-0496">Mitochondrion</keyword>
<comment type="similarity">
    <text evidence="3 13">Belongs to the ferredoxin--NADP reductase type 1 family.</text>
</comment>
<dbReference type="Proteomes" id="UP001159042">
    <property type="component" value="Unassembled WGS sequence"/>
</dbReference>
<keyword evidence="9 13" id="KW-0521">NADP</keyword>